<dbReference type="GO" id="GO:0042424">
    <property type="term" value="P:catecholamine catabolic process"/>
    <property type="evidence" value="ECO:0000318"/>
    <property type="project" value="GO_Central"/>
</dbReference>
<dbReference type="OrthoDB" id="186626at2759"/>
<dbReference type="InterPro" id="IPR029063">
    <property type="entry name" value="SAM-dependent_MTases_sf"/>
</dbReference>
<dbReference type="Proteomes" id="UP000007110">
    <property type="component" value="Unassembled WGS sequence"/>
</dbReference>
<dbReference type="EnsemblMetazoa" id="XM_030999794">
    <property type="protein sequence ID" value="XP_030855654"/>
    <property type="gene ID" value="LOC100891805"/>
</dbReference>
<name>A0A7M7T5L9_STRPU</name>
<dbReference type="KEGG" id="spu:100891805"/>
<dbReference type="OMA" id="SWMPILG"/>
<dbReference type="InParanoid" id="A0A7M7T5L9"/>
<keyword evidence="3" id="KW-0808">Transferase</keyword>
<comment type="similarity">
    <text evidence="7">Belongs to the class I-like SAM-binding methyltransferase superfamily. Cation-dependent O-methyltransferase family.</text>
</comment>
<dbReference type="GO" id="GO:0032259">
    <property type="term" value="P:methylation"/>
    <property type="evidence" value="ECO:0007669"/>
    <property type="project" value="UniProtKB-KW"/>
</dbReference>
<evidence type="ECO:0000313" key="9">
    <source>
        <dbReference type="Proteomes" id="UP000007110"/>
    </source>
</evidence>
<dbReference type="GeneID" id="100891805"/>
<keyword evidence="5" id="KW-0531">Neurotransmitter degradation</keyword>
<reference evidence="9" key="1">
    <citation type="submission" date="2015-02" db="EMBL/GenBank/DDBJ databases">
        <title>Genome sequencing for Strongylocentrotus purpuratus.</title>
        <authorList>
            <person name="Murali S."/>
            <person name="Liu Y."/>
            <person name="Vee V."/>
            <person name="English A."/>
            <person name="Wang M."/>
            <person name="Skinner E."/>
            <person name="Han Y."/>
            <person name="Muzny D.M."/>
            <person name="Worley K.C."/>
            <person name="Gibbs R.A."/>
        </authorList>
    </citation>
    <scope>NUCLEOTIDE SEQUENCE</scope>
</reference>
<dbReference type="PANTHER" id="PTHR43836:SF2">
    <property type="entry name" value="CATECHOL O-METHYLTRANSFERASE 1-RELATED"/>
    <property type="match status" value="1"/>
</dbReference>
<dbReference type="EC" id="2.1.1.6" evidence="1"/>
<evidence type="ECO:0000256" key="6">
    <source>
        <dbReference type="ARBA" id="ARBA00022939"/>
    </source>
</evidence>
<keyword evidence="9" id="KW-1185">Reference proteome</keyword>
<evidence type="ECO:0000256" key="3">
    <source>
        <dbReference type="ARBA" id="ARBA00022679"/>
    </source>
</evidence>
<dbReference type="AlphaFoldDB" id="A0A7M7T5L9"/>
<sequence>MDSGGSQVPQLTWAQYLYHRISAFLYAPDRGVLARLYDRLYGRLTDRTYQYVTEHAQRGDPDSIMKALDRFNREQKRTFCLGDEKAPIVRKIVQETKPKTCLELGTLIGYSAINAARDLPEGSLYLSVEPDETRAATANKMIEFAGLQDVVQIIEGFSTEVIPNLKDDFDIASFDYVFIDHVKSLYKPDLILLEKHELLKTGTVVVADNMVIPGAPEYMEYVRNSPKYESEYFASTLGYDTNLPDGIEKSTFVM</sequence>
<keyword evidence="6" id="KW-0128">Catecholamine metabolism</keyword>
<dbReference type="PROSITE" id="PS51682">
    <property type="entry name" value="SAM_OMT_I"/>
    <property type="match status" value="1"/>
</dbReference>
<dbReference type="Pfam" id="PF01596">
    <property type="entry name" value="Methyltransf_3"/>
    <property type="match status" value="1"/>
</dbReference>
<dbReference type="InterPro" id="IPR002935">
    <property type="entry name" value="SAM_O-MeTrfase"/>
</dbReference>
<keyword evidence="2" id="KW-0489">Methyltransferase</keyword>
<proteinExistence type="inferred from homology"/>
<dbReference type="SUPFAM" id="SSF53335">
    <property type="entry name" value="S-adenosyl-L-methionine-dependent methyltransferases"/>
    <property type="match status" value="1"/>
</dbReference>
<dbReference type="Gene3D" id="3.40.50.150">
    <property type="entry name" value="Vaccinia Virus protein VP39"/>
    <property type="match status" value="1"/>
</dbReference>
<evidence type="ECO:0000256" key="2">
    <source>
        <dbReference type="ARBA" id="ARBA00022603"/>
    </source>
</evidence>
<dbReference type="RefSeq" id="XP_030855654.1">
    <property type="nucleotide sequence ID" value="XM_030999794.1"/>
</dbReference>
<dbReference type="GO" id="GO:0032502">
    <property type="term" value="P:developmental process"/>
    <property type="evidence" value="ECO:0000318"/>
    <property type="project" value="GO_Central"/>
</dbReference>
<dbReference type="GO" id="GO:0016206">
    <property type="term" value="F:catechol O-methyltransferase activity"/>
    <property type="evidence" value="ECO:0000318"/>
    <property type="project" value="GO_Central"/>
</dbReference>
<evidence type="ECO:0000256" key="1">
    <source>
        <dbReference type="ARBA" id="ARBA00012880"/>
    </source>
</evidence>
<evidence type="ECO:0000256" key="5">
    <source>
        <dbReference type="ARBA" id="ARBA00022867"/>
    </source>
</evidence>
<keyword evidence="4" id="KW-0949">S-adenosyl-L-methionine</keyword>
<dbReference type="FunFam" id="3.40.50.150:FF:000054">
    <property type="entry name" value="Catechol O-methyltransferase"/>
    <property type="match status" value="1"/>
</dbReference>
<dbReference type="PANTHER" id="PTHR43836">
    <property type="entry name" value="CATECHOL O-METHYLTRANSFERASE 1-RELATED"/>
    <property type="match status" value="1"/>
</dbReference>
<dbReference type="GO" id="GO:0042417">
    <property type="term" value="P:dopamine metabolic process"/>
    <property type="evidence" value="ECO:0000318"/>
    <property type="project" value="GO_Central"/>
</dbReference>
<dbReference type="FunCoup" id="A0A7M7T5L9">
    <property type="interactions" value="641"/>
</dbReference>
<protein>
    <recommendedName>
        <fullName evidence="1">catechol O-methyltransferase</fullName>
        <ecNumber evidence="1">2.1.1.6</ecNumber>
    </recommendedName>
</protein>
<evidence type="ECO:0000256" key="4">
    <source>
        <dbReference type="ARBA" id="ARBA00022691"/>
    </source>
</evidence>
<accession>A0A7M7T5L9</accession>
<evidence type="ECO:0000256" key="7">
    <source>
        <dbReference type="ARBA" id="ARBA00023453"/>
    </source>
</evidence>
<evidence type="ECO:0000313" key="8">
    <source>
        <dbReference type="EnsemblMetazoa" id="XP_030855654"/>
    </source>
</evidence>
<organism evidence="8 9">
    <name type="scientific">Strongylocentrotus purpuratus</name>
    <name type="common">Purple sea urchin</name>
    <dbReference type="NCBI Taxonomy" id="7668"/>
    <lineage>
        <taxon>Eukaryota</taxon>
        <taxon>Metazoa</taxon>
        <taxon>Echinodermata</taxon>
        <taxon>Eleutherozoa</taxon>
        <taxon>Echinozoa</taxon>
        <taxon>Echinoidea</taxon>
        <taxon>Euechinoidea</taxon>
        <taxon>Echinacea</taxon>
        <taxon>Camarodonta</taxon>
        <taxon>Echinidea</taxon>
        <taxon>Strongylocentrotidae</taxon>
        <taxon>Strongylocentrotus</taxon>
    </lineage>
</organism>
<reference evidence="8" key="2">
    <citation type="submission" date="2021-01" db="UniProtKB">
        <authorList>
            <consortium name="EnsemblMetazoa"/>
        </authorList>
    </citation>
    <scope>IDENTIFICATION</scope>
</reference>